<dbReference type="AlphaFoldDB" id="A0A2M4B4L9"/>
<proteinExistence type="predicted"/>
<protein>
    <submittedName>
        <fullName evidence="2">Putative secreted protein</fullName>
    </submittedName>
</protein>
<organism evidence="2">
    <name type="scientific">Anopheles triannulatus</name>
    <dbReference type="NCBI Taxonomy" id="58253"/>
    <lineage>
        <taxon>Eukaryota</taxon>
        <taxon>Metazoa</taxon>
        <taxon>Ecdysozoa</taxon>
        <taxon>Arthropoda</taxon>
        <taxon>Hexapoda</taxon>
        <taxon>Insecta</taxon>
        <taxon>Pterygota</taxon>
        <taxon>Neoptera</taxon>
        <taxon>Endopterygota</taxon>
        <taxon>Diptera</taxon>
        <taxon>Nematocera</taxon>
        <taxon>Culicoidea</taxon>
        <taxon>Culicidae</taxon>
        <taxon>Anophelinae</taxon>
        <taxon>Anopheles</taxon>
    </lineage>
</organism>
<feature type="signal peptide" evidence="1">
    <location>
        <begin position="1"/>
        <end position="19"/>
    </location>
</feature>
<reference evidence="2" key="1">
    <citation type="submission" date="2018-01" db="EMBL/GenBank/DDBJ databases">
        <title>An insight into the sialome of Amazonian anophelines.</title>
        <authorList>
            <person name="Ribeiro J.M."/>
            <person name="Scarpassa V."/>
            <person name="Calvo E."/>
        </authorList>
    </citation>
    <scope>NUCLEOTIDE SEQUENCE</scope>
    <source>
        <tissue evidence="2">Salivary glands</tissue>
    </source>
</reference>
<dbReference type="EMBL" id="GGFK01014630">
    <property type="protein sequence ID" value="MBW47951.1"/>
    <property type="molecule type" value="Transcribed_RNA"/>
</dbReference>
<evidence type="ECO:0000256" key="1">
    <source>
        <dbReference type="SAM" id="SignalP"/>
    </source>
</evidence>
<feature type="chain" id="PRO_5014740210" evidence="1">
    <location>
        <begin position="20"/>
        <end position="78"/>
    </location>
</feature>
<evidence type="ECO:0000313" key="2">
    <source>
        <dbReference type="EMBL" id="MBW47951.1"/>
    </source>
</evidence>
<keyword evidence="1" id="KW-0732">Signal</keyword>
<sequence length="78" mass="8859">MFLPLSLFHSTVCLFRSLSFSCSLSLISRFPCASIMSNPKRFARILQLFSCLAMKKIYCCMFGRHYGGILLPEQKTGL</sequence>
<accession>A0A2M4B4L9</accession>
<name>A0A2M4B4L9_9DIPT</name>